<feature type="transmembrane region" description="Helical" evidence="13">
    <location>
        <begin position="15"/>
        <end position="38"/>
    </location>
</feature>
<dbReference type="InterPro" id="IPR050476">
    <property type="entry name" value="Insect_CytP450_Detox"/>
</dbReference>
<evidence type="ECO:0000313" key="14">
    <source>
        <dbReference type="EMBL" id="EEC18861.1"/>
    </source>
</evidence>
<keyword evidence="8" id="KW-0492">Microsome</keyword>
<dbReference type="EMBL" id="ABJB010340783">
    <property type="status" value="NOT_ANNOTATED_CDS"/>
    <property type="molecule type" value="Genomic_DNA"/>
</dbReference>
<dbReference type="Pfam" id="PF00067">
    <property type="entry name" value="p450"/>
    <property type="match status" value="1"/>
</dbReference>
<feature type="non-terminal residue" evidence="14">
    <location>
        <position position="58"/>
    </location>
</feature>
<evidence type="ECO:0000256" key="10">
    <source>
        <dbReference type="ARBA" id="ARBA00023004"/>
    </source>
</evidence>
<keyword evidence="13" id="KW-0812">Transmembrane</keyword>
<dbReference type="GO" id="GO:0004497">
    <property type="term" value="F:monooxygenase activity"/>
    <property type="evidence" value="ECO:0007669"/>
    <property type="project" value="UniProtKB-KW"/>
</dbReference>
<dbReference type="GO" id="GO:0005506">
    <property type="term" value="F:iron ion binding"/>
    <property type="evidence" value="ECO:0007669"/>
    <property type="project" value="InterPro"/>
</dbReference>
<evidence type="ECO:0008006" key="17">
    <source>
        <dbReference type="Google" id="ProtNLM"/>
    </source>
</evidence>
<keyword evidence="9" id="KW-0560">Oxidoreductase</keyword>
<evidence type="ECO:0000256" key="12">
    <source>
        <dbReference type="ARBA" id="ARBA00023136"/>
    </source>
</evidence>
<gene>
    <name evidence="14" type="ORF">IscW_ISCW014117</name>
</gene>
<dbReference type="Gene3D" id="1.10.630.10">
    <property type="entry name" value="Cytochrome P450"/>
    <property type="match status" value="1"/>
</dbReference>
<keyword evidence="13" id="KW-1133">Transmembrane helix</keyword>
<evidence type="ECO:0000313" key="15">
    <source>
        <dbReference type="EnsemblMetazoa" id="ISCW014117-PA"/>
    </source>
</evidence>
<dbReference type="PaxDb" id="6945-B7QJ39"/>
<evidence type="ECO:0000256" key="6">
    <source>
        <dbReference type="ARBA" id="ARBA00022723"/>
    </source>
</evidence>
<evidence type="ECO:0000313" key="16">
    <source>
        <dbReference type="Proteomes" id="UP000001555"/>
    </source>
</evidence>
<dbReference type="GO" id="GO:0020037">
    <property type="term" value="F:heme binding"/>
    <property type="evidence" value="ECO:0007669"/>
    <property type="project" value="InterPro"/>
</dbReference>
<evidence type="ECO:0000256" key="8">
    <source>
        <dbReference type="ARBA" id="ARBA00022848"/>
    </source>
</evidence>
<keyword evidence="12 13" id="KW-0472">Membrane</keyword>
<comment type="similarity">
    <text evidence="4">Belongs to the cytochrome P450 family.</text>
</comment>
<organism>
    <name type="scientific">Ixodes scapularis</name>
    <name type="common">Black-legged tick</name>
    <name type="synonym">Deer tick</name>
    <dbReference type="NCBI Taxonomy" id="6945"/>
    <lineage>
        <taxon>Eukaryota</taxon>
        <taxon>Metazoa</taxon>
        <taxon>Ecdysozoa</taxon>
        <taxon>Arthropoda</taxon>
        <taxon>Chelicerata</taxon>
        <taxon>Arachnida</taxon>
        <taxon>Acari</taxon>
        <taxon>Parasitiformes</taxon>
        <taxon>Ixodida</taxon>
        <taxon>Ixodoidea</taxon>
        <taxon>Ixodidae</taxon>
        <taxon>Ixodinae</taxon>
        <taxon>Ixodes</taxon>
    </lineage>
</organism>
<dbReference type="HOGENOM" id="CLU_2984955_0_0_1"/>
<dbReference type="GO" id="GO:0016705">
    <property type="term" value="F:oxidoreductase activity, acting on paired donors, with incorporation or reduction of molecular oxygen"/>
    <property type="evidence" value="ECO:0007669"/>
    <property type="project" value="InterPro"/>
</dbReference>
<dbReference type="InParanoid" id="B7QJ39"/>
<keyword evidence="11" id="KW-0503">Monooxygenase</keyword>
<sequence>DKKRSLDNAEIQANAIVFLMAGFETTSTALTFTTFLLAKFQGVQNRVRSKITAEVERD</sequence>
<dbReference type="InterPro" id="IPR001128">
    <property type="entry name" value="Cyt_P450"/>
</dbReference>
<evidence type="ECO:0000256" key="13">
    <source>
        <dbReference type="SAM" id="Phobius"/>
    </source>
</evidence>
<evidence type="ECO:0000256" key="1">
    <source>
        <dbReference type="ARBA" id="ARBA00001971"/>
    </source>
</evidence>
<evidence type="ECO:0000256" key="5">
    <source>
        <dbReference type="ARBA" id="ARBA00022617"/>
    </source>
</evidence>
<evidence type="ECO:0000256" key="2">
    <source>
        <dbReference type="ARBA" id="ARBA00004174"/>
    </source>
</evidence>
<accession>B7QJ39</accession>
<dbReference type="PANTHER" id="PTHR24292:SF102">
    <property type="entry name" value="CYTOCHROME P450 FAMILY-RELATED"/>
    <property type="match status" value="1"/>
</dbReference>
<evidence type="ECO:0000256" key="4">
    <source>
        <dbReference type="ARBA" id="ARBA00010617"/>
    </source>
</evidence>
<dbReference type="Proteomes" id="UP000001555">
    <property type="component" value="Unassembled WGS sequence"/>
</dbReference>
<dbReference type="GO" id="GO:0005789">
    <property type="term" value="C:endoplasmic reticulum membrane"/>
    <property type="evidence" value="ECO:0007669"/>
    <property type="project" value="UniProtKB-SubCell"/>
</dbReference>
<keyword evidence="10" id="KW-0408">Iron</keyword>
<dbReference type="EMBL" id="DS949456">
    <property type="protein sequence ID" value="EEC18861.1"/>
    <property type="molecule type" value="Genomic_DNA"/>
</dbReference>
<evidence type="ECO:0000256" key="9">
    <source>
        <dbReference type="ARBA" id="ARBA00023002"/>
    </source>
</evidence>
<keyword evidence="7" id="KW-0256">Endoplasmic reticulum</keyword>
<comment type="subcellular location">
    <subcellularLocation>
        <location evidence="3">Endoplasmic reticulum membrane</location>
        <topology evidence="3">Peripheral membrane protein</topology>
    </subcellularLocation>
    <subcellularLocation>
        <location evidence="2">Microsome membrane</location>
        <topology evidence="2">Peripheral membrane protein</topology>
    </subcellularLocation>
</comment>
<reference evidence="15" key="2">
    <citation type="submission" date="2020-05" db="UniProtKB">
        <authorList>
            <consortium name="EnsemblMetazoa"/>
        </authorList>
    </citation>
    <scope>IDENTIFICATION</scope>
    <source>
        <strain evidence="15">wikel</strain>
    </source>
</reference>
<evidence type="ECO:0000256" key="7">
    <source>
        <dbReference type="ARBA" id="ARBA00022824"/>
    </source>
</evidence>
<evidence type="ECO:0000256" key="11">
    <source>
        <dbReference type="ARBA" id="ARBA00023033"/>
    </source>
</evidence>
<comment type="cofactor">
    <cofactor evidence="1">
        <name>heme</name>
        <dbReference type="ChEBI" id="CHEBI:30413"/>
    </cofactor>
</comment>
<evidence type="ECO:0000256" key="3">
    <source>
        <dbReference type="ARBA" id="ARBA00004406"/>
    </source>
</evidence>
<name>B7QJ39_IXOSC</name>
<reference evidence="14 16" key="1">
    <citation type="submission" date="2008-03" db="EMBL/GenBank/DDBJ databases">
        <title>Annotation of Ixodes scapularis.</title>
        <authorList>
            <consortium name="Ixodes scapularis Genome Project Consortium"/>
            <person name="Caler E."/>
            <person name="Hannick L.I."/>
            <person name="Bidwell S."/>
            <person name="Joardar V."/>
            <person name="Thiagarajan M."/>
            <person name="Amedeo P."/>
            <person name="Galinsky K.J."/>
            <person name="Schobel S."/>
            <person name="Inman J."/>
            <person name="Hostetler J."/>
            <person name="Miller J."/>
            <person name="Hammond M."/>
            <person name="Megy K."/>
            <person name="Lawson D."/>
            <person name="Kodira C."/>
            <person name="Sutton G."/>
            <person name="Meyer J."/>
            <person name="Hill C.A."/>
            <person name="Birren B."/>
            <person name="Nene V."/>
            <person name="Collins F."/>
            <person name="Alarcon-Chaidez F."/>
            <person name="Wikel S."/>
            <person name="Strausberg R."/>
        </authorList>
    </citation>
    <scope>NUCLEOTIDE SEQUENCE [LARGE SCALE GENOMIC DNA]</scope>
    <source>
        <strain evidence="16">Wikel</strain>
        <strain evidence="14">Wikel colony</strain>
    </source>
</reference>
<dbReference type="SUPFAM" id="SSF48264">
    <property type="entry name" value="Cytochrome P450"/>
    <property type="match status" value="1"/>
</dbReference>
<dbReference type="AlphaFoldDB" id="B7QJ39"/>
<dbReference type="EMBL" id="ABJB010505795">
    <property type="status" value="NOT_ANNOTATED_CDS"/>
    <property type="molecule type" value="Genomic_DNA"/>
</dbReference>
<keyword evidence="16" id="KW-1185">Reference proteome</keyword>
<feature type="non-terminal residue" evidence="14">
    <location>
        <position position="1"/>
    </location>
</feature>
<dbReference type="EnsemblMetazoa" id="ISCW014117-RA">
    <property type="protein sequence ID" value="ISCW014117-PA"/>
    <property type="gene ID" value="ISCW014117"/>
</dbReference>
<proteinExistence type="inferred from homology"/>
<protein>
    <recommendedName>
        <fullName evidence="17">Cytochrome P450</fullName>
    </recommendedName>
</protein>
<keyword evidence="5" id="KW-0349">Heme</keyword>
<dbReference type="VEuPathDB" id="VectorBase:ISCW014117"/>
<keyword evidence="6" id="KW-0479">Metal-binding</keyword>
<dbReference type="PANTHER" id="PTHR24292">
    <property type="entry name" value="CYTOCHROME P450"/>
    <property type="match status" value="1"/>
</dbReference>
<dbReference type="InterPro" id="IPR036396">
    <property type="entry name" value="Cyt_P450_sf"/>
</dbReference>